<dbReference type="PANTHER" id="PTHR30146:SF95">
    <property type="entry name" value="RIBOSE OPERON REPRESSOR"/>
    <property type="match status" value="1"/>
</dbReference>
<dbReference type="InterPro" id="IPR036388">
    <property type="entry name" value="WH-like_DNA-bd_sf"/>
</dbReference>
<comment type="caution">
    <text evidence="6">The sequence shown here is derived from an EMBL/GenBank/DDBJ whole genome shotgun (WGS) entry which is preliminary data.</text>
</comment>
<evidence type="ECO:0000259" key="5">
    <source>
        <dbReference type="PROSITE" id="PS50949"/>
    </source>
</evidence>
<evidence type="ECO:0000313" key="6">
    <source>
        <dbReference type="EMBL" id="MFC5402149.1"/>
    </source>
</evidence>
<dbReference type="SMART" id="SM00345">
    <property type="entry name" value="HTH_GNTR"/>
    <property type="match status" value="1"/>
</dbReference>
<dbReference type="Gene3D" id="3.40.50.2300">
    <property type="match status" value="2"/>
</dbReference>
<reference evidence="7" key="1">
    <citation type="journal article" date="2019" name="Int. J. Syst. Evol. Microbiol.">
        <title>The Global Catalogue of Microorganisms (GCM) 10K type strain sequencing project: providing services to taxonomists for standard genome sequencing and annotation.</title>
        <authorList>
            <consortium name="The Broad Institute Genomics Platform"/>
            <consortium name="The Broad Institute Genome Sequencing Center for Infectious Disease"/>
            <person name="Wu L."/>
            <person name="Ma J."/>
        </authorList>
    </citation>
    <scope>NUCLEOTIDE SEQUENCE [LARGE SCALE GENOMIC DNA]</scope>
    <source>
        <strain evidence="7">CGMCC 1.18575</strain>
    </source>
</reference>
<dbReference type="InterPro" id="IPR046335">
    <property type="entry name" value="LacI/GalR-like_sensor"/>
</dbReference>
<dbReference type="PRINTS" id="PR00035">
    <property type="entry name" value="HTHGNTR"/>
</dbReference>
<keyword evidence="2" id="KW-0805">Transcription regulation</keyword>
<dbReference type="CDD" id="cd06267">
    <property type="entry name" value="PBP1_LacI_sugar_binding-like"/>
    <property type="match status" value="1"/>
</dbReference>
<accession>A0ABW0HM60</accession>
<dbReference type="PANTHER" id="PTHR30146">
    <property type="entry name" value="LACI-RELATED TRANSCRIPTIONAL REPRESSOR"/>
    <property type="match status" value="1"/>
</dbReference>
<evidence type="ECO:0000256" key="4">
    <source>
        <dbReference type="ARBA" id="ARBA00023163"/>
    </source>
</evidence>
<dbReference type="Proteomes" id="UP001596113">
    <property type="component" value="Unassembled WGS sequence"/>
</dbReference>
<proteinExistence type="predicted"/>
<dbReference type="CDD" id="cd07377">
    <property type="entry name" value="WHTH_GntR"/>
    <property type="match status" value="1"/>
</dbReference>
<dbReference type="RefSeq" id="WP_378130314.1">
    <property type="nucleotide sequence ID" value="NZ_JBHSMI010000009.1"/>
</dbReference>
<dbReference type="Pfam" id="PF13377">
    <property type="entry name" value="Peripla_BP_3"/>
    <property type="match status" value="1"/>
</dbReference>
<dbReference type="InterPro" id="IPR036390">
    <property type="entry name" value="WH_DNA-bd_sf"/>
</dbReference>
<dbReference type="InterPro" id="IPR028082">
    <property type="entry name" value="Peripla_BP_I"/>
</dbReference>
<keyword evidence="4" id="KW-0804">Transcription</keyword>
<evidence type="ECO:0000256" key="1">
    <source>
        <dbReference type="ARBA" id="ARBA00022491"/>
    </source>
</evidence>
<dbReference type="InterPro" id="IPR000524">
    <property type="entry name" value="Tscrpt_reg_HTH_GntR"/>
</dbReference>
<dbReference type="SUPFAM" id="SSF53822">
    <property type="entry name" value="Periplasmic binding protein-like I"/>
    <property type="match status" value="1"/>
</dbReference>
<evidence type="ECO:0000256" key="2">
    <source>
        <dbReference type="ARBA" id="ARBA00023015"/>
    </source>
</evidence>
<sequence length="376" mass="42561">MSDKEKSIPLYIKIREYIKSQIEMGILKPGDQIPTETDLTNKFQVSRITIKTALRHLVDEGLIFRVAGKGSFVSSSELQSSVQEELSDYPAKKKIGFLMPQLGDFLSIQLLRGIEEVCREEGLLLMVTSVLTQSEERTAIREMIAAGAEGLIIFPVDGEAYSEEILKLKSDRFPFVLVDRYLPGIKTNAVFSDNQQGGNIGTDYLASLGHKNIGIVSFTKSKTSSSEDRFRGYLDAAKKNQLQLQHNYWLTQFDDVSYQDEQSMIETIFDWLQQEQDITAVFAFSPQIAIYIVKAAKRLGKKIPEDLAIICFDNPQIRDVENDYFTWIEQNFELMGTEAVQLLLNVIRDPSTLEQIVIPVSLHEEQSSIIRASLDI</sequence>
<dbReference type="EMBL" id="JBHSMI010000009">
    <property type="protein sequence ID" value="MFC5402149.1"/>
    <property type="molecule type" value="Genomic_DNA"/>
</dbReference>
<organism evidence="6 7">
    <name type="scientific">Cohnella soli</name>
    <dbReference type="NCBI Taxonomy" id="425005"/>
    <lineage>
        <taxon>Bacteria</taxon>
        <taxon>Bacillati</taxon>
        <taxon>Bacillota</taxon>
        <taxon>Bacilli</taxon>
        <taxon>Bacillales</taxon>
        <taxon>Paenibacillaceae</taxon>
        <taxon>Cohnella</taxon>
    </lineage>
</organism>
<keyword evidence="3" id="KW-0238">DNA-binding</keyword>
<gene>
    <name evidence="6" type="ORF">ACFPOF_05310</name>
</gene>
<protein>
    <submittedName>
        <fullName evidence="6">GntR family transcriptional regulator</fullName>
    </submittedName>
</protein>
<dbReference type="Gene3D" id="1.10.10.10">
    <property type="entry name" value="Winged helix-like DNA-binding domain superfamily/Winged helix DNA-binding domain"/>
    <property type="match status" value="1"/>
</dbReference>
<keyword evidence="7" id="KW-1185">Reference proteome</keyword>
<feature type="domain" description="HTH gntR-type" evidence="5">
    <location>
        <begin position="8"/>
        <end position="76"/>
    </location>
</feature>
<name>A0ABW0HM60_9BACL</name>
<dbReference type="PROSITE" id="PS50949">
    <property type="entry name" value="HTH_GNTR"/>
    <property type="match status" value="1"/>
</dbReference>
<keyword evidence="1" id="KW-0678">Repressor</keyword>
<evidence type="ECO:0000256" key="3">
    <source>
        <dbReference type="ARBA" id="ARBA00023125"/>
    </source>
</evidence>
<dbReference type="SUPFAM" id="SSF46785">
    <property type="entry name" value="Winged helix' DNA-binding domain"/>
    <property type="match status" value="1"/>
</dbReference>
<evidence type="ECO:0000313" key="7">
    <source>
        <dbReference type="Proteomes" id="UP001596113"/>
    </source>
</evidence>
<dbReference type="Pfam" id="PF00392">
    <property type="entry name" value="GntR"/>
    <property type="match status" value="1"/>
</dbReference>